<dbReference type="GO" id="GO:0004096">
    <property type="term" value="F:catalase activity"/>
    <property type="evidence" value="ECO:0007669"/>
    <property type="project" value="InterPro"/>
</dbReference>
<evidence type="ECO:0000256" key="1">
    <source>
        <dbReference type="SAM" id="MobiDB-lite"/>
    </source>
</evidence>
<dbReference type="PANTHER" id="PTHR36195:SF4">
    <property type="entry name" value="DOMAIN PROTEIN, PUTATIVE (AFU_ORTHOLOGUE AFUA_5G01990)-RELATED"/>
    <property type="match status" value="1"/>
</dbReference>
<evidence type="ECO:0000313" key="2">
    <source>
        <dbReference type="EMBL" id="TLU70693.1"/>
    </source>
</evidence>
<organism evidence="2 3">
    <name type="scientific">Lichenicoccus roseus</name>
    <dbReference type="NCBI Taxonomy" id="2683649"/>
    <lineage>
        <taxon>Bacteria</taxon>
        <taxon>Pseudomonadati</taxon>
        <taxon>Pseudomonadota</taxon>
        <taxon>Alphaproteobacteria</taxon>
        <taxon>Acetobacterales</taxon>
        <taxon>Acetobacteraceae</taxon>
        <taxon>Lichenicoccus</taxon>
    </lineage>
</organism>
<dbReference type="PROSITE" id="PS51402">
    <property type="entry name" value="CATALASE_3"/>
    <property type="match status" value="1"/>
</dbReference>
<reference evidence="2 3" key="1">
    <citation type="submission" date="2019-05" db="EMBL/GenBank/DDBJ databases">
        <authorList>
            <person name="Pankratov T."/>
            <person name="Grouzdev D."/>
        </authorList>
    </citation>
    <scope>NUCLEOTIDE SEQUENCE [LARGE SCALE GENOMIC DNA]</scope>
    <source>
        <strain evidence="2 3">KEBCLARHB70R</strain>
    </source>
</reference>
<dbReference type="CDD" id="cd08152">
    <property type="entry name" value="y4iL_like"/>
    <property type="match status" value="1"/>
</dbReference>
<dbReference type="GO" id="GO:0006979">
    <property type="term" value="P:response to oxidative stress"/>
    <property type="evidence" value="ECO:0007669"/>
    <property type="project" value="InterPro"/>
</dbReference>
<feature type="region of interest" description="Disordered" evidence="1">
    <location>
        <begin position="1"/>
        <end position="29"/>
    </location>
</feature>
<comment type="caution">
    <text evidence="2">The sequence shown here is derived from an EMBL/GenBank/DDBJ whole genome shotgun (WGS) entry which is preliminary data.</text>
</comment>
<dbReference type="AlphaFoldDB" id="A0A5R9J1G3"/>
<sequence length="370" mass="39667">MSAYKGDRPPTPLRFTPSMEAPEENEAETNTGLIEQLGKISQTTFEHSGRATRSVHAKSHGVVRGELTVLDALPPELAQGLFAKPGCYTIAMRFSTLPGDILDDSVSTPRGLAVKVIGVEGLRLPGSEGDVTQDFVMVNGPAFSAPTAAKFLGNLKMLAATTDKVEGLKKVVSAVARGTESVIEAFGGKSPTITTMGGQPETHILGETFYSQVPILYGDYIAKFSVQPIFDVSLLKDTPIDANGRPNALRDAVAEYFATKGGEWEFRVQLCTDLDTMPIEDASVVWPEDASPYIPVARLQVEPQPSWDPATVAAIDEGLAFSPWHGLAAHRPLGSVMRARNTTYTSSAEFRGKHNGCPMHEPRTAAGLKG</sequence>
<dbReference type="Gene3D" id="2.40.180.10">
    <property type="entry name" value="Catalase core domain"/>
    <property type="match status" value="1"/>
</dbReference>
<gene>
    <name evidence="2" type="ORF">FE263_20180</name>
</gene>
<evidence type="ECO:0000313" key="3">
    <source>
        <dbReference type="Proteomes" id="UP000305654"/>
    </source>
</evidence>
<dbReference type="OrthoDB" id="9765610at2"/>
<dbReference type="Proteomes" id="UP000305654">
    <property type="component" value="Unassembled WGS sequence"/>
</dbReference>
<dbReference type="EMBL" id="VCDI01000011">
    <property type="protein sequence ID" value="TLU70693.1"/>
    <property type="molecule type" value="Genomic_DNA"/>
</dbReference>
<protein>
    <submittedName>
        <fullName evidence="2">Catalase family protein</fullName>
    </submittedName>
</protein>
<keyword evidence="3" id="KW-1185">Reference proteome</keyword>
<dbReference type="InterPro" id="IPR018028">
    <property type="entry name" value="Catalase"/>
</dbReference>
<dbReference type="SUPFAM" id="SSF56634">
    <property type="entry name" value="Heme-dependent catalase-like"/>
    <property type="match status" value="1"/>
</dbReference>
<dbReference type="GO" id="GO:0020037">
    <property type="term" value="F:heme binding"/>
    <property type="evidence" value="ECO:0007669"/>
    <property type="project" value="InterPro"/>
</dbReference>
<name>A0A5R9J1G3_9PROT</name>
<feature type="region of interest" description="Disordered" evidence="1">
    <location>
        <begin position="349"/>
        <end position="370"/>
    </location>
</feature>
<accession>A0A5R9J1G3</accession>
<dbReference type="InterPro" id="IPR020835">
    <property type="entry name" value="Catalase_sf"/>
</dbReference>
<proteinExistence type="predicted"/>
<dbReference type="PANTHER" id="PTHR36195">
    <property type="entry name" value="DOMAIN PROTEIN, PUTATIVE (AFU_ORTHOLOGUE AFUA_5G01990)-RELATED-RELATED"/>
    <property type="match status" value="1"/>
</dbReference>